<evidence type="ECO:0000313" key="2">
    <source>
        <dbReference type="EMBL" id="EGX53011.1"/>
    </source>
</evidence>
<sequence>MPPKDLSFGRLCAGCYEANASILTKYPCPEQTLPIILSSYFETKGRFKSRRFIAIDFTNWNNKRCRLTIPAKAALFNLLTDETVYIALHDLEKHGKITLYVATEASVASNFSSYACIDTKTQGVDLMETPPPIVRLEPINLRDVTNNLIILRECTNSSEDLLAFFQDIERASDQIQVVQKALAPRTWDPEPERTALQQDIRQEQRNPTKKNQIGSKMSRSPLRNDKRATDFSSESDSNLASTPKKPSRTRPPRKRRSLGLGNKPYFSQEASHETNDNRTGETQRQGSNVKMKVGQNSRGRGNSFSGRGSRAGKGCRGGKRGNSNKRIVSGPAYGKPAAKIETFEDLNPGNRRTSLEARRTSAAQSTNNTNHQSALTDQPPPEIENLNTGGNRGGFHRGGSQRGNTQREDVQRGNIQRGNAQRGNAQRGNAQRGNAQRGNNQRGNAQRGNNQQGNNQQGNSQRGKSQRGDSQRGNFQQGFRDRGGRGSGRGFRGRGF</sequence>
<feature type="compositionally biased region" description="Low complexity" evidence="1">
    <location>
        <begin position="296"/>
        <end position="308"/>
    </location>
</feature>
<organism evidence="2 3">
    <name type="scientific">Arthrobotrys oligospora (strain ATCC 24927 / CBS 115.81 / DSM 1491)</name>
    <name type="common">Nematode-trapping fungus</name>
    <name type="synonym">Didymozoophaga oligospora</name>
    <dbReference type="NCBI Taxonomy" id="756982"/>
    <lineage>
        <taxon>Eukaryota</taxon>
        <taxon>Fungi</taxon>
        <taxon>Dikarya</taxon>
        <taxon>Ascomycota</taxon>
        <taxon>Pezizomycotina</taxon>
        <taxon>Orbiliomycetes</taxon>
        <taxon>Orbiliales</taxon>
        <taxon>Orbiliaceae</taxon>
        <taxon>Orbilia</taxon>
        <taxon>Orbilia oligospora</taxon>
    </lineage>
</organism>
<dbReference type="eggNOG" id="ENOG502R9P3">
    <property type="taxonomic scope" value="Eukaryota"/>
</dbReference>
<dbReference type="AlphaFoldDB" id="G1X238"/>
<dbReference type="GeneID" id="22889464"/>
<dbReference type="STRING" id="756982.G1X238"/>
<feature type="compositionally biased region" description="Low complexity" evidence="1">
    <location>
        <begin position="416"/>
        <end position="463"/>
    </location>
</feature>
<evidence type="ECO:0000256" key="1">
    <source>
        <dbReference type="SAM" id="MobiDB-lite"/>
    </source>
</evidence>
<feature type="compositionally biased region" description="Gly residues" evidence="1">
    <location>
        <begin position="390"/>
        <end position="401"/>
    </location>
</feature>
<dbReference type="HOGENOM" id="CLU_549766_0_0_1"/>
<keyword evidence="3" id="KW-1185">Reference proteome</keyword>
<dbReference type="OrthoDB" id="5383051at2759"/>
<comment type="caution">
    <text evidence="2">The sequence shown here is derived from an EMBL/GenBank/DDBJ whole genome shotgun (WGS) entry which is preliminary data.</text>
</comment>
<feature type="region of interest" description="Disordered" evidence="1">
    <location>
        <begin position="182"/>
        <end position="496"/>
    </location>
</feature>
<dbReference type="InParanoid" id="G1X238"/>
<gene>
    <name evidence="2" type="ORF">AOL_s00007g347</name>
</gene>
<name>G1X238_ARTOA</name>
<feature type="compositionally biased region" description="Polar residues" evidence="1">
    <location>
        <begin position="361"/>
        <end position="376"/>
    </location>
</feature>
<evidence type="ECO:0000313" key="3">
    <source>
        <dbReference type="Proteomes" id="UP000008784"/>
    </source>
</evidence>
<dbReference type="RefSeq" id="XP_011118550.1">
    <property type="nucleotide sequence ID" value="XM_011120248.1"/>
</dbReference>
<dbReference type="Proteomes" id="UP000008784">
    <property type="component" value="Unassembled WGS sequence"/>
</dbReference>
<accession>G1X238</accession>
<proteinExistence type="predicted"/>
<protein>
    <submittedName>
        <fullName evidence="2">Uncharacterized protein</fullName>
    </submittedName>
</protein>
<feature type="compositionally biased region" description="Polar residues" evidence="1">
    <location>
        <begin position="209"/>
        <end position="218"/>
    </location>
</feature>
<dbReference type="EMBL" id="ADOT01000016">
    <property type="protein sequence ID" value="EGX53011.1"/>
    <property type="molecule type" value="Genomic_DNA"/>
</dbReference>
<feature type="compositionally biased region" description="Basic residues" evidence="1">
    <location>
        <begin position="245"/>
        <end position="257"/>
    </location>
</feature>
<feature type="compositionally biased region" description="Basic and acidic residues" evidence="1">
    <location>
        <begin position="270"/>
        <end position="281"/>
    </location>
</feature>
<reference evidence="2 3" key="1">
    <citation type="journal article" date="2011" name="PLoS Pathog.">
        <title>Genomic and proteomic analyses of the fungus Arthrobotrys oligospora provide insights into nematode-trap formation.</title>
        <authorList>
            <person name="Yang J."/>
            <person name="Wang L."/>
            <person name="Ji X."/>
            <person name="Feng Y."/>
            <person name="Li X."/>
            <person name="Zou C."/>
            <person name="Xu J."/>
            <person name="Ren Y."/>
            <person name="Mi Q."/>
            <person name="Wu J."/>
            <person name="Liu S."/>
            <person name="Liu Y."/>
            <person name="Huang X."/>
            <person name="Wang H."/>
            <person name="Niu X."/>
            <person name="Li J."/>
            <person name="Liang L."/>
            <person name="Luo Y."/>
            <person name="Ji K."/>
            <person name="Zhou W."/>
            <person name="Yu Z."/>
            <person name="Li G."/>
            <person name="Liu Y."/>
            <person name="Li L."/>
            <person name="Qiao M."/>
            <person name="Feng L."/>
            <person name="Zhang K.-Q."/>
        </authorList>
    </citation>
    <scope>NUCLEOTIDE SEQUENCE [LARGE SCALE GENOMIC DNA]</scope>
    <source>
        <strain evidence="3">ATCC 24927 / CBS 115.81 / DSM 1491</strain>
    </source>
</reference>
<feature type="compositionally biased region" description="Polar residues" evidence="1">
    <location>
        <begin position="230"/>
        <end position="240"/>
    </location>
</feature>